<organism evidence="1 2">
    <name type="scientific">Mycena pura</name>
    <dbReference type="NCBI Taxonomy" id="153505"/>
    <lineage>
        <taxon>Eukaryota</taxon>
        <taxon>Fungi</taxon>
        <taxon>Dikarya</taxon>
        <taxon>Basidiomycota</taxon>
        <taxon>Agaricomycotina</taxon>
        <taxon>Agaricomycetes</taxon>
        <taxon>Agaricomycetidae</taxon>
        <taxon>Agaricales</taxon>
        <taxon>Marasmiineae</taxon>
        <taxon>Mycenaceae</taxon>
        <taxon>Mycena</taxon>
    </lineage>
</organism>
<dbReference type="Proteomes" id="UP001219525">
    <property type="component" value="Unassembled WGS sequence"/>
</dbReference>
<gene>
    <name evidence="1" type="ORF">GGX14DRAFT_384773</name>
</gene>
<accession>A0AAD6YSB7</accession>
<keyword evidence="2" id="KW-1185">Reference proteome</keyword>
<comment type="caution">
    <text evidence="1">The sequence shown here is derived from an EMBL/GenBank/DDBJ whole genome shotgun (WGS) entry which is preliminary data.</text>
</comment>
<name>A0AAD6YSB7_9AGAR</name>
<sequence length="127" mass="13657">MTSGAGTSNSQSGQMILGRVRSDTQSGQNFEGLQGHFKVHFVCSGAFTVHHPCLGSPDSHTLRSILVCTPDLVKLSPVMAELSRTTAVLFKNLQDASEHSGLVQMVTSFNTVQKRGKGNINIKDVED</sequence>
<proteinExistence type="predicted"/>
<protein>
    <submittedName>
        <fullName evidence="1">Uncharacterized protein</fullName>
    </submittedName>
</protein>
<reference evidence="1" key="1">
    <citation type="submission" date="2023-03" db="EMBL/GenBank/DDBJ databases">
        <title>Massive genome expansion in bonnet fungi (Mycena s.s.) driven by repeated elements and novel gene families across ecological guilds.</title>
        <authorList>
            <consortium name="Lawrence Berkeley National Laboratory"/>
            <person name="Harder C.B."/>
            <person name="Miyauchi S."/>
            <person name="Viragh M."/>
            <person name="Kuo A."/>
            <person name="Thoen E."/>
            <person name="Andreopoulos B."/>
            <person name="Lu D."/>
            <person name="Skrede I."/>
            <person name="Drula E."/>
            <person name="Henrissat B."/>
            <person name="Morin E."/>
            <person name="Kohler A."/>
            <person name="Barry K."/>
            <person name="LaButti K."/>
            <person name="Morin E."/>
            <person name="Salamov A."/>
            <person name="Lipzen A."/>
            <person name="Mereny Z."/>
            <person name="Hegedus B."/>
            <person name="Baldrian P."/>
            <person name="Stursova M."/>
            <person name="Weitz H."/>
            <person name="Taylor A."/>
            <person name="Grigoriev I.V."/>
            <person name="Nagy L.G."/>
            <person name="Martin F."/>
            <person name="Kauserud H."/>
        </authorList>
    </citation>
    <scope>NUCLEOTIDE SEQUENCE</scope>
    <source>
        <strain evidence="1">9144</strain>
    </source>
</reference>
<dbReference type="AlphaFoldDB" id="A0AAD6YSB7"/>
<dbReference type="EMBL" id="JARJCW010000002">
    <property type="protein sequence ID" value="KAJ7228274.1"/>
    <property type="molecule type" value="Genomic_DNA"/>
</dbReference>
<evidence type="ECO:0000313" key="1">
    <source>
        <dbReference type="EMBL" id="KAJ7228274.1"/>
    </source>
</evidence>
<evidence type="ECO:0000313" key="2">
    <source>
        <dbReference type="Proteomes" id="UP001219525"/>
    </source>
</evidence>